<accession>A0A0A1TWL8</accession>
<keyword evidence="2" id="KW-1185">Reference proteome</keyword>
<dbReference type="VEuPathDB" id="AmoebaDB:EIN_408930"/>
<dbReference type="RefSeq" id="XP_004184960.1">
    <property type="nucleotide sequence ID" value="XM_004184912.1"/>
</dbReference>
<dbReference type="Proteomes" id="UP000014680">
    <property type="component" value="Unassembled WGS sequence"/>
</dbReference>
<dbReference type="KEGG" id="eiv:EIN_408930"/>
<dbReference type="OMA" id="MFTHIES"/>
<reference evidence="1 2" key="1">
    <citation type="submission" date="2012-10" db="EMBL/GenBank/DDBJ databases">
        <authorList>
            <person name="Zafar N."/>
            <person name="Inman J."/>
            <person name="Hall N."/>
            <person name="Lorenzi H."/>
            <person name="Caler E."/>
        </authorList>
    </citation>
    <scope>NUCLEOTIDE SEQUENCE [LARGE SCALE GENOMIC DNA]</scope>
    <source>
        <strain evidence="1 2">IP1</strain>
    </source>
</reference>
<evidence type="ECO:0000313" key="1">
    <source>
        <dbReference type="EMBL" id="ELP85614.1"/>
    </source>
</evidence>
<dbReference type="OrthoDB" id="8120898at2759"/>
<sequence>MAKPETQVIFAFNDSNATKDNELFWQKTNELYQRFVTSFGVDHVFLVSFGTGSEEITPSQFNAMVKRKSGNSGGYRMDSLSKYLVNTNLKDKESTKLVVVLDGPGVGITDAKVMMQKVGKLASTEVFAIGNKGFDGAQPFLTQEGSKLYQVTASEEKLVLETSQNDRTTVLGIEKMSIKQFLDNFDRIINYIKNPWLYGHDQYQTVGAIKNNDELKGIIMKEKSRLLFEYGKMNKGNVEVQLLECIKKSDFDGTIPVMQELVEKYYKSVNSKTEELSIEEKIDYLIKLCGGQEVNNFEMDGVRAGRAARAKTAENDNLDDVDDDTITDAQSQGIKELVECPLSGEQDVGLLLITKNSILDGIPKNIVNKVINCPMTLINFPSLKERIVGALGGLVGLKSFKESAMTESPLNGETVLGGILLSSNEKMQKVNKRAIAKMFTNGKLLGAPVYYLIAILQTIKELDEYQQVVLPLKQLILEMMKTSHTFASLSGMVSYVSTPLRTDVAFWFIVHSCLIKIPPANSPFILHLEEMQSIIDCLELLEYPIDERARKQYKRFVAIQVLHRMKYINSDTAHCFMRALYQKALFLDKSKIKAVVAQKEFYMPFVFVDGAADKAQVDHVLSLLNPIFKELTIEEILALDTLSHEKWRVNGTELPLDLPVVKCTPDTLWEGLKAGAYTLDVEKMKKKFVKKYGFEPVREEFLLFLSKRVKLQTLPEHIAETK</sequence>
<proteinExistence type="predicted"/>
<protein>
    <submittedName>
        <fullName evidence="1">Uncharacterized protein</fullName>
    </submittedName>
</protein>
<name>A0A0A1TWL8_ENTIV</name>
<gene>
    <name evidence="1" type="ORF">EIN_408930</name>
</gene>
<dbReference type="GeneID" id="14884583"/>
<evidence type="ECO:0000313" key="2">
    <source>
        <dbReference type="Proteomes" id="UP000014680"/>
    </source>
</evidence>
<dbReference type="AlphaFoldDB" id="A0A0A1TWL8"/>
<dbReference type="EMBL" id="KB207048">
    <property type="protein sequence ID" value="ELP85614.1"/>
    <property type="molecule type" value="Genomic_DNA"/>
</dbReference>
<organism evidence="1 2">
    <name type="scientific">Entamoeba invadens IP1</name>
    <dbReference type="NCBI Taxonomy" id="370355"/>
    <lineage>
        <taxon>Eukaryota</taxon>
        <taxon>Amoebozoa</taxon>
        <taxon>Evosea</taxon>
        <taxon>Archamoebae</taxon>
        <taxon>Mastigamoebida</taxon>
        <taxon>Entamoebidae</taxon>
        <taxon>Entamoeba</taxon>
    </lineage>
</organism>